<proteinExistence type="predicted"/>
<sequence>MPDDPALPAGAPSAPGEIEAFLRKAGEIAPPRPQAGQGRLAFALDATASRQPTWDLACGLQAEMFSVAAALGGLEVQLVYYRGASECRASGYVSDEARLATLMGRISCAGGRTQIGRVLRHLETEAGRSGLRAAVFVGDALEEPAAGLLEAAGRLGVMGLRLFVFQEGWDASVERVFREMAGLTGGAWCRFDASAPGELATLLKAVAAYAAGGQAALLASPEAGARRLLAAMPRQRG</sequence>
<dbReference type="STRING" id="438753.AZC_1590"/>
<reference evidence="1 2" key="5">
    <citation type="journal article" date="2010" name="Appl. Environ. Microbiol.">
        <title>phrR-like gene praR of Azorhizobium caulinodans ORS571 is essential for symbiosis with Sesbania rostrata and is involved in expression of reb genes.</title>
        <authorList>
            <person name="Akiba N."/>
            <person name="Aono T."/>
            <person name="Toyazaki H."/>
            <person name="Sato S."/>
            <person name="Oyaizu H."/>
        </authorList>
    </citation>
    <scope>NUCLEOTIDE SEQUENCE [LARGE SCALE GENOMIC DNA]</scope>
    <source>
        <strain evidence="2">ATCC 43989 / DSM 5975 / JCM 20966 / LMG 6465 / NBRC 14845 / NCIMB 13405 / ORS 571</strain>
    </source>
</reference>
<dbReference type="SUPFAM" id="SSF53300">
    <property type="entry name" value="vWA-like"/>
    <property type="match status" value="1"/>
</dbReference>
<reference evidence="1 2" key="6">
    <citation type="journal article" date="2011" name="Appl. Environ. Microbiol.">
        <title>Involvement of the azorhizobial chromosome partition gene (parA) in the onset of bacteroid differentiation during Sesbania rostrata stem nodule development.</title>
        <authorList>
            <person name="Liu CT."/>
            <person name="Lee KB."/>
            <person name="Wang YS."/>
            <person name="Peng MH."/>
            <person name="Lee KT."/>
            <person name="Suzuki S."/>
            <person name="Suzuki T."/>
            <person name="Oyaizu H."/>
        </authorList>
    </citation>
    <scope>NUCLEOTIDE SEQUENCE [LARGE SCALE GENOMIC DNA]</scope>
    <source>
        <strain evidence="2">ATCC 43989 / DSM 5975 / JCM 20966 / LMG 6465 / NBRC 14845 / NCIMB 13405 / ORS 571</strain>
    </source>
</reference>
<evidence type="ECO:0000313" key="1">
    <source>
        <dbReference type="EMBL" id="BAF87588.1"/>
    </source>
</evidence>
<reference evidence="1 2" key="3">
    <citation type="journal article" date="2008" name="BMC Genomics">
        <title>The genome of the versatile nitrogen fixer Azorhizobium caulinodans ORS571.</title>
        <authorList>
            <person name="Lee KB."/>
            <person name="Backer P.D."/>
            <person name="Aono T."/>
            <person name="Liu CT."/>
            <person name="Suzuki S."/>
            <person name="Suzuki T."/>
            <person name="Kaneko T."/>
            <person name="Yamada M."/>
            <person name="Tabata S."/>
            <person name="Kupfer D.M."/>
            <person name="Najar F.Z."/>
            <person name="Wiley G.B."/>
            <person name="Roe B."/>
            <person name="Binnewies T.T."/>
            <person name="Ussery D.W."/>
            <person name="D'Haeze W."/>
            <person name="Herder J.D."/>
            <person name="Gevers D."/>
            <person name="Vereecke D."/>
            <person name="Holsters M."/>
            <person name="Oyaizu H."/>
        </authorList>
    </citation>
    <scope>NUCLEOTIDE SEQUENCE [LARGE SCALE GENOMIC DNA]</scope>
    <source>
        <strain evidence="2">ATCC 43989 / DSM 5975 / JCM 20966 / LMG 6465 / NBRC 14845 / NCIMB 13405 / ORS 571</strain>
    </source>
</reference>
<reference evidence="1 2" key="1">
    <citation type="journal article" date="2007" name="Appl. Environ. Microbiol.">
        <title>Rhizobial factors required for stem nodule maturation and maintenance in Sesbania rostrata-Azorhizobium caulinodans ORS571 symbiosis.</title>
        <authorList>
            <person name="Suzuki S."/>
            <person name="Aono T."/>
            <person name="Lee KB."/>
            <person name="Suzuki T."/>
            <person name="Liu CT."/>
            <person name="Miwa H."/>
            <person name="Wakao S."/>
            <person name="Iki T."/>
            <person name="Oyaizu H."/>
        </authorList>
    </citation>
    <scope>NUCLEOTIDE SEQUENCE [LARGE SCALE GENOMIC DNA]</scope>
    <source>
        <strain evidence="2">ATCC 43989 / DSM 5975 / JCM 20966 / LMG 6465 / NBRC 14845 / NCIMB 13405 / ORS 571</strain>
    </source>
</reference>
<reference evidence="2" key="2">
    <citation type="submission" date="2007-04" db="EMBL/GenBank/DDBJ databases">
        <title>Complete genome sequence of the nitrogen-fixing bacterium Azorhizobium caulinodans ORS571.</title>
        <authorList>
            <person name="Lee K.B."/>
            <person name="Backer P.D."/>
            <person name="Aono T."/>
            <person name="Liu C.T."/>
            <person name="Suzuki S."/>
            <person name="Suzuki T."/>
            <person name="Kaneko T."/>
            <person name="Yamada M."/>
            <person name="Tabata S."/>
            <person name="Kupfer D.M."/>
            <person name="Najar F.Z."/>
            <person name="Wiley G.B."/>
            <person name="Roe B."/>
            <person name="Binnewies T."/>
            <person name="Ussery D."/>
            <person name="Vereecke D."/>
            <person name="Gevers D."/>
            <person name="Holsters M."/>
            <person name="Oyaizu H."/>
        </authorList>
    </citation>
    <scope>NUCLEOTIDE SEQUENCE [LARGE SCALE GENOMIC DNA]</scope>
    <source>
        <strain evidence="2">ATCC 43989 / DSM 5975 / JCM 20966 / LMG 6465 / NBRC 14845 / NCIMB 13405 / ORS 571</strain>
    </source>
</reference>
<dbReference type="RefSeq" id="WP_012170118.1">
    <property type="nucleotide sequence ID" value="NC_009937.1"/>
</dbReference>
<evidence type="ECO:0000313" key="2">
    <source>
        <dbReference type="Proteomes" id="UP000000270"/>
    </source>
</evidence>
<name>A8HY92_AZOC5</name>
<gene>
    <name evidence="1" type="ordered locus">AZC_1590</name>
</gene>
<dbReference type="AlphaFoldDB" id="A8HY92"/>
<dbReference type="Proteomes" id="UP000000270">
    <property type="component" value="Chromosome"/>
</dbReference>
<dbReference type="EMBL" id="AP009384">
    <property type="protein sequence ID" value="BAF87588.1"/>
    <property type="molecule type" value="Genomic_DNA"/>
</dbReference>
<evidence type="ECO:0008006" key="3">
    <source>
        <dbReference type="Google" id="ProtNLM"/>
    </source>
</evidence>
<reference evidence="1 2" key="4">
    <citation type="journal article" date="2009" name="Appl. Environ. Microbiol.">
        <title>Comparative genome-wide transcriptional profiling of Azorhizobium caulinodans ORS571 grown under free-living and symbiotic conditions.</title>
        <authorList>
            <person name="Tsukada S."/>
            <person name="Aono T."/>
            <person name="Akiba N."/>
            <person name="Lee KB."/>
            <person name="Liu CT."/>
            <person name="Toyazaki H."/>
            <person name="Oyaizu H."/>
        </authorList>
    </citation>
    <scope>NUCLEOTIDE SEQUENCE [LARGE SCALE GENOMIC DNA]</scope>
    <source>
        <strain evidence="2">ATCC 43989 / DSM 5975 / JCM 20966 / LMG 6465 / NBRC 14845 / NCIMB 13405 / ORS 571</strain>
    </source>
</reference>
<dbReference type="KEGG" id="azc:AZC_1590"/>
<organism evidence="1 2">
    <name type="scientific">Azorhizobium caulinodans (strain ATCC 43989 / DSM 5975 / JCM 20966 / LMG 6465 / NBRC 14845 / NCIMB 13405 / ORS 571)</name>
    <dbReference type="NCBI Taxonomy" id="438753"/>
    <lineage>
        <taxon>Bacteria</taxon>
        <taxon>Pseudomonadati</taxon>
        <taxon>Pseudomonadota</taxon>
        <taxon>Alphaproteobacteria</taxon>
        <taxon>Hyphomicrobiales</taxon>
        <taxon>Xanthobacteraceae</taxon>
        <taxon>Azorhizobium</taxon>
    </lineage>
</organism>
<dbReference type="InterPro" id="IPR036465">
    <property type="entry name" value="vWFA_dom_sf"/>
</dbReference>
<dbReference type="eggNOG" id="COG2304">
    <property type="taxonomic scope" value="Bacteria"/>
</dbReference>
<keyword evidence="2" id="KW-1185">Reference proteome</keyword>
<accession>A8HY92</accession>
<dbReference type="HOGENOM" id="CLU_1128360_0_0_5"/>
<protein>
    <recommendedName>
        <fullName evidence="3">VWA domain-containing protein</fullName>
    </recommendedName>
</protein>